<gene>
    <name evidence="9" type="ORF">SAMN04488135_108131</name>
</gene>
<accession>A0A1M5Y7J4</accession>
<dbReference type="Pfam" id="PF12801">
    <property type="entry name" value="Fer4_5"/>
    <property type="match status" value="2"/>
</dbReference>
<keyword evidence="2" id="KW-0004">4Fe-4S</keyword>
<keyword evidence="4" id="KW-0249">Electron transport</keyword>
<evidence type="ECO:0000256" key="3">
    <source>
        <dbReference type="ARBA" id="ARBA00022723"/>
    </source>
</evidence>
<keyword evidence="7" id="KW-0812">Transmembrane</keyword>
<evidence type="ECO:0000256" key="7">
    <source>
        <dbReference type="SAM" id="Phobius"/>
    </source>
</evidence>
<feature type="domain" description="4Fe-4S ferredoxin-type" evidence="8">
    <location>
        <begin position="80"/>
        <end position="122"/>
    </location>
</feature>
<dbReference type="InterPro" id="IPR017896">
    <property type="entry name" value="4Fe4S_Fe-S-bd"/>
</dbReference>
<reference evidence="9 10" key="1">
    <citation type="submission" date="2016-11" db="EMBL/GenBank/DDBJ databases">
        <authorList>
            <person name="Jaros S."/>
            <person name="Januszkiewicz K."/>
            <person name="Wedrychowicz H."/>
        </authorList>
    </citation>
    <scope>NUCLEOTIDE SEQUENCE [LARGE SCALE GENOMIC DNA]</scope>
    <source>
        <strain evidence="9 10">CGMCC 1.10190</strain>
    </source>
</reference>
<dbReference type="STRING" id="658167.SAMN04488135_108131"/>
<name>A0A1M5Y7J4_9BURK</name>
<proteinExistence type="predicted"/>
<keyword evidence="6" id="KW-0411">Iron-sulfur</keyword>
<dbReference type="GO" id="GO:0005886">
    <property type="term" value="C:plasma membrane"/>
    <property type="evidence" value="ECO:0007669"/>
    <property type="project" value="TreeGrafter"/>
</dbReference>
<feature type="transmembrane region" description="Helical" evidence="7">
    <location>
        <begin position="84"/>
        <end position="105"/>
    </location>
</feature>
<dbReference type="PANTHER" id="PTHR30176:SF3">
    <property type="entry name" value="FERREDOXIN-TYPE PROTEIN NAPH"/>
    <property type="match status" value="1"/>
</dbReference>
<evidence type="ECO:0000256" key="2">
    <source>
        <dbReference type="ARBA" id="ARBA00022485"/>
    </source>
</evidence>
<feature type="transmembrane region" description="Helical" evidence="7">
    <location>
        <begin position="373"/>
        <end position="390"/>
    </location>
</feature>
<feature type="transmembrane region" description="Helical" evidence="7">
    <location>
        <begin position="336"/>
        <end position="361"/>
    </location>
</feature>
<feature type="transmembrane region" description="Helical" evidence="7">
    <location>
        <begin position="126"/>
        <end position="143"/>
    </location>
</feature>
<feature type="transmembrane region" description="Helical" evidence="7">
    <location>
        <begin position="272"/>
        <end position="292"/>
    </location>
</feature>
<evidence type="ECO:0000256" key="1">
    <source>
        <dbReference type="ARBA" id="ARBA00022448"/>
    </source>
</evidence>
<dbReference type="RefSeq" id="WP_084136058.1">
    <property type="nucleotide sequence ID" value="NZ_FQXE01000008.1"/>
</dbReference>
<dbReference type="AlphaFoldDB" id="A0A1M5Y7J4"/>
<keyword evidence="10" id="KW-1185">Reference proteome</keyword>
<dbReference type="GO" id="GO:0046872">
    <property type="term" value="F:metal ion binding"/>
    <property type="evidence" value="ECO:0007669"/>
    <property type="project" value="UniProtKB-KW"/>
</dbReference>
<dbReference type="PANTHER" id="PTHR30176">
    <property type="entry name" value="FERREDOXIN-TYPE PROTEIN NAPH"/>
    <property type="match status" value="1"/>
</dbReference>
<evidence type="ECO:0000259" key="8">
    <source>
        <dbReference type="Pfam" id="PF12801"/>
    </source>
</evidence>
<evidence type="ECO:0000256" key="4">
    <source>
        <dbReference type="ARBA" id="ARBA00022982"/>
    </source>
</evidence>
<keyword evidence="7" id="KW-0472">Membrane</keyword>
<keyword evidence="7" id="KW-1133">Transmembrane helix</keyword>
<dbReference type="OrthoDB" id="9806398at2"/>
<keyword evidence="3" id="KW-0479">Metal-binding</keyword>
<dbReference type="Proteomes" id="UP000184226">
    <property type="component" value="Unassembled WGS sequence"/>
</dbReference>
<feature type="transmembrane region" description="Helical" evidence="7">
    <location>
        <begin position="410"/>
        <end position="433"/>
    </location>
</feature>
<evidence type="ECO:0000256" key="5">
    <source>
        <dbReference type="ARBA" id="ARBA00023004"/>
    </source>
</evidence>
<dbReference type="EMBL" id="FQXE01000008">
    <property type="protein sequence ID" value="SHI08055.1"/>
    <property type="molecule type" value="Genomic_DNA"/>
</dbReference>
<evidence type="ECO:0000313" key="9">
    <source>
        <dbReference type="EMBL" id="SHI08055.1"/>
    </source>
</evidence>
<keyword evidence="5" id="KW-0408">Iron</keyword>
<feature type="domain" description="4Fe-4S ferredoxin-type" evidence="8">
    <location>
        <begin position="163"/>
        <end position="200"/>
    </location>
</feature>
<protein>
    <submittedName>
        <fullName evidence="9">4Fe-4S binding domain-containing protein</fullName>
    </submittedName>
</protein>
<feature type="transmembrane region" description="Helical" evidence="7">
    <location>
        <begin position="155"/>
        <end position="174"/>
    </location>
</feature>
<dbReference type="GO" id="GO:0051539">
    <property type="term" value="F:4 iron, 4 sulfur cluster binding"/>
    <property type="evidence" value="ECO:0007669"/>
    <property type="project" value="UniProtKB-KW"/>
</dbReference>
<keyword evidence="1" id="KW-0813">Transport</keyword>
<sequence>MARSTLASMARAGKPGAAGGWDARLRRVGDTLQRGQTAIRIAQWLFVAIYLTLLLAPALAPLWPAHEQMLARVALMAEILFWGVWWPLVILSMMLVGQFWCGLLCPDGTLTEFASRRGLARKIPAWMRRGALPIVLFAMIVSYEHIAGSRHSHGGTLLVLGSMSLAALATGLLYGRGKRVWCRYVCPTGGVFSLLARCAALHFKVDREAWDSALRPVPRAVDCPPLLDVRRLISNEKCNMCGRCSGHRDAVALSRRPPGHEIATLRREEVRLWEAAGILFVLIGLFYAGVHWPASVWFGRLNASAAGALARLGAADTVPPWWLFEARPGIAASWSALFSACASVLAMALALGAAVALPLFAAARGQLIEAGRLVYGLLPLAGLGLFLGALEHSFVLLRGAGITLEAMHVYGVRAVVLTAGVGWSSWLGIRLLSHDGTRRGRWMRGVSFACYGMAILLLASAYQWAPITPMA</sequence>
<organism evidence="9 10">
    <name type="scientific">Pollutimonas bauzanensis</name>
    <dbReference type="NCBI Taxonomy" id="658167"/>
    <lineage>
        <taxon>Bacteria</taxon>
        <taxon>Pseudomonadati</taxon>
        <taxon>Pseudomonadota</taxon>
        <taxon>Betaproteobacteria</taxon>
        <taxon>Burkholderiales</taxon>
        <taxon>Alcaligenaceae</taxon>
        <taxon>Pollutimonas</taxon>
    </lineage>
</organism>
<evidence type="ECO:0000256" key="6">
    <source>
        <dbReference type="ARBA" id="ARBA00023014"/>
    </source>
</evidence>
<dbReference type="InterPro" id="IPR051684">
    <property type="entry name" value="Electron_Trans/Redox"/>
</dbReference>
<feature type="transmembrane region" description="Helical" evidence="7">
    <location>
        <begin position="44"/>
        <end position="64"/>
    </location>
</feature>
<feature type="transmembrane region" description="Helical" evidence="7">
    <location>
        <begin position="445"/>
        <end position="465"/>
    </location>
</feature>
<evidence type="ECO:0000313" key="10">
    <source>
        <dbReference type="Proteomes" id="UP000184226"/>
    </source>
</evidence>